<dbReference type="Proteomes" id="UP000325787">
    <property type="component" value="Chromosome"/>
</dbReference>
<protein>
    <recommendedName>
        <fullName evidence="4">AbrB/MazE/SpoVT family DNA-binding domain-containing protein</fullName>
    </recommendedName>
</protein>
<reference evidence="3" key="1">
    <citation type="journal article" date="2021" name="Curr. Microbiol.">
        <title>Complete genome of nocamycin-producing strain Saccharothrix syringae NRRL B-16468 reveals the biosynthetic potential for secondary metabolites.</title>
        <authorList>
            <person name="Mo X."/>
            <person name="Yang S."/>
        </authorList>
    </citation>
    <scope>NUCLEOTIDE SEQUENCE [LARGE SCALE GENOMIC DNA]</scope>
    <source>
        <strain evidence="3">ATCC 51364 / DSM 43886 / JCM 6844 / KCTC 9398 / NBRC 14523 / NRRL B-16468 / INA 2240</strain>
    </source>
</reference>
<feature type="compositionally biased region" description="Gly residues" evidence="1">
    <location>
        <begin position="108"/>
        <end position="117"/>
    </location>
</feature>
<name>A0A5Q0H2F0_SACSY</name>
<dbReference type="AlphaFoldDB" id="A0A5Q0H2F0"/>
<dbReference type="RefSeq" id="WP_153278386.1">
    <property type="nucleotide sequence ID" value="NZ_CP034550.1"/>
</dbReference>
<proteinExistence type="predicted"/>
<keyword evidence="3" id="KW-1185">Reference proteome</keyword>
<feature type="region of interest" description="Disordered" evidence="1">
    <location>
        <begin position="105"/>
        <end position="144"/>
    </location>
</feature>
<sequence length="144" mass="15172">MFDHKGRLTCGMLFDVLGWEAGTRIDITAHAGTIVVRGARGGAHEVKSRRFLHIPATVRHWCSFGARELVLLRAVPELSVLLIFGQERLDQALPDPRRLVDAARAVGGQVGGSGGGPSDRAVEAGRSVSRPAAGSGELGGGRRG</sequence>
<evidence type="ECO:0000313" key="2">
    <source>
        <dbReference type="EMBL" id="QFZ20361.1"/>
    </source>
</evidence>
<organism evidence="2 3">
    <name type="scientific">Saccharothrix syringae</name>
    <name type="common">Nocardiopsis syringae</name>
    <dbReference type="NCBI Taxonomy" id="103733"/>
    <lineage>
        <taxon>Bacteria</taxon>
        <taxon>Bacillati</taxon>
        <taxon>Actinomycetota</taxon>
        <taxon>Actinomycetes</taxon>
        <taxon>Pseudonocardiales</taxon>
        <taxon>Pseudonocardiaceae</taxon>
        <taxon>Saccharothrix</taxon>
    </lineage>
</organism>
<dbReference type="EMBL" id="CP034550">
    <property type="protein sequence ID" value="QFZ20361.1"/>
    <property type="molecule type" value="Genomic_DNA"/>
</dbReference>
<accession>A0A5Q0H2F0</accession>
<dbReference type="KEGG" id="ssyi:EKG83_25705"/>
<evidence type="ECO:0000313" key="3">
    <source>
        <dbReference type="Proteomes" id="UP000325787"/>
    </source>
</evidence>
<evidence type="ECO:0008006" key="4">
    <source>
        <dbReference type="Google" id="ProtNLM"/>
    </source>
</evidence>
<evidence type="ECO:0000256" key="1">
    <source>
        <dbReference type="SAM" id="MobiDB-lite"/>
    </source>
</evidence>
<gene>
    <name evidence="2" type="ORF">EKG83_25705</name>
</gene>